<accession>A0A1U8NKI2</accession>
<feature type="region of interest" description="Disordered" evidence="1">
    <location>
        <begin position="42"/>
        <end position="87"/>
    </location>
</feature>
<keyword evidence="3" id="KW-1185">Reference proteome</keyword>
<name>A0A1U8NKI2_GOSHI</name>
<feature type="region of interest" description="Disordered" evidence="1">
    <location>
        <begin position="1"/>
        <end position="20"/>
    </location>
</feature>
<dbReference type="RefSeq" id="XP_016739511.1">
    <property type="nucleotide sequence ID" value="XM_016884022.2"/>
</dbReference>
<dbReference type="PaxDb" id="3635-A0A1U8NKI2"/>
<feature type="compositionally biased region" description="Polar residues" evidence="1">
    <location>
        <begin position="63"/>
        <end position="81"/>
    </location>
</feature>
<protein>
    <submittedName>
        <fullName evidence="4">Uncharacterized protein</fullName>
    </submittedName>
</protein>
<keyword evidence="2" id="KW-0812">Transmembrane</keyword>
<dbReference type="GeneID" id="107949303"/>
<keyword evidence="2" id="KW-1133">Transmembrane helix</keyword>
<dbReference type="KEGG" id="ghi:107949303"/>
<evidence type="ECO:0000313" key="3">
    <source>
        <dbReference type="Proteomes" id="UP000818029"/>
    </source>
</evidence>
<keyword evidence="2" id="KW-0472">Membrane</keyword>
<organism evidence="3 4">
    <name type="scientific">Gossypium hirsutum</name>
    <name type="common">Upland cotton</name>
    <name type="synonym">Gossypium mexicanum</name>
    <dbReference type="NCBI Taxonomy" id="3635"/>
    <lineage>
        <taxon>Eukaryota</taxon>
        <taxon>Viridiplantae</taxon>
        <taxon>Streptophyta</taxon>
        <taxon>Embryophyta</taxon>
        <taxon>Tracheophyta</taxon>
        <taxon>Spermatophyta</taxon>
        <taxon>Magnoliopsida</taxon>
        <taxon>eudicotyledons</taxon>
        <taxon>Gunneridae</taxon>
        <taxon>Pentapetalae</taxon>
        <taxon>rosids</taxon>
        <taxon>malvids</taxon>
        <taxon>Malvales</taxon>
        <taxon>Malvaceae</taxon>
        <taxon>Malvoideae</taxon>
        <taxon>Gossypium</taxon>
    </lineage>
</organism>
<dbReference type="Proteomes" id="UP000818029">
    <property type="component" value="Chromosome A04"/>
</dbReference>
<reference evidence="4" key="2">
    <citation type="submission" date="2025-08" db="UniProtKB">
        <authorList>
            <consortium name="RefSeq"/>
        </authorList>
    </citation>
    <scope>IDENTIFICATION</scope>
</reference>
<feature type="transmembrane region" description="Helical" evidence="2">
    <location>
        <begin position="171"/>
        <end position="192"/>
    </location>
</feature>
<evidence type="ECO:0000256" key="1">
    <source>
        <dbReference type="SAM" id="MobiDB-lite"/>
    </source>
</evidence>
<sequence>MDSGRQPLRPPPVTYSDAAGHLQRRRRSWWLEKAETFPFVPSTLLNPNLGPKPRKKNKHPKTSRNLSVSNHRSLAVASSTTHGEENQNTRYRGMEAVQACRRGGASDCDTGGCCGAKQMGLGFVWLNLSLSFGPLGLLLLLGLMFYYFWVLGCFVTFWASNFSLGLYGLDLFYFGLVSVFFLFFSLCQNWPITQLRIL</sequence>
<dbReference type="AlphaFoldDB" id="A0A1U8NKI2"/>
<gene>
    <name evidence="4" type="primary">LOC107949303</name>
</gene>
<feature type="compositionally biased region" description="Basic residues" evidence="1">
    <location>
        <begin position="52"/>
        <end position="62"/>
    </location>
</feature>
<proteinExistence type="predicted"/>
<reference evidence="3" key="1">
    <citation type="journal article" date="2020" name="Nat. Genet.">
        <title>Genomic diversifications of five Gossypium allopolyploid species and their impact on cotton improvement.</title>
        <authorList>
            <person name="Chen Z.J."/>
            <person name="Sreedasyam A."/>
            <person name="Ando A."/>
            <person name="Song Q."/>
            <person name="De Santiago L.M."/>
            <person name="Hulse-Kemp A.M."/>
            <person name="Ding M."/>
            <person name="Ye W."/>
            <person name="Kirkbride R.C."/>
            <person name="Jenkins J."/>
            <person name="Plott C."/>
            <person name="Lovell J."/>
            <person name="Lin Y.M."/>
            <person name="Vaughn R."/>
            <person name="Liu B."/>
            <person name="Simpson S."/>
            <person name="Scheffler B.E."/>
            <person name="Wen L."/>
            <person name="Saski C.A."/>
            <person name="Grover C.E."/>
            <person name="Hu G."/>
            <person name="Conover J.L."/>
            <person name="Carlson J.W."/>
            <person name="Shu S."/>
            <person name="Boston L.B."/>
            <person name="Williams M."/>
            <person name="Peterson D.G."/>
            <person name="McGee K."/>
            <person name="Jones D.C."/>
            <person name="Wendel J.F."/>
            <person name="Stelly D.M."/>
            <person name="Grimwood J."/>
            <person name="Schmutz J."/>
        </authorList>
    </citation>
    <scope>NUCLEOTIDE SEQUENCE [LARGE SCALE GENOMIC DNA]</scope>
    <source>
        <strain evidence="3">cv. TM-1</strain>
    </source>
</reference>
<evidence type="ECO:0000256" key="2">
    <source>
        <dbReference type="SAM" id="Phobius"/>
    </source>
</evidence>
<feature type="transmembrane region" description="Helical" evidence="2">
    <location>
        <begin position="135"/>
        <end position="159"/>
    </location>
</feature>
<evidence type="ECO:0000313" key="4">
    <source>
        <dbReference type="RefSeq" id="XP_016739511.1"/>
    </source>
</evidence>